<protein>
    <submittedName>
        <fullName evidence="1">Uncharacterized protein</fullName>
    </submittedName>
</protein>
<proteinExistence type="predicted"/>
<accession>A0AAN9KTG4</accession>
<evidence type="ECO:0000313" key="2">
    <source>
        <dbReference type="Proteomes" id="UP001367508"/>
    </source>
</evidence>
<organism evidence="1 2">
    <name type="scientific">Canavalia gladiata</name>
    <name type="common">Sword bean</name>
    <name type="synonym">Dolichos gladiatus</name>
    <dbReference type="NCBI Taxonomy" id="3824"/>
    <lineage>
        <taxon>Eukaryota</taxon>
        <taxon>Viridiplantae</taxon>
        <taxon>Streptophyta</taxon>
        <taxon>Embryophyta</taxon>
        <taxon>Tracheophyta</taxon>
        <taxon>Spermatophyta</taxon>
        <taxon>Magnoliopsida</taxon>
        <taxon>eudicotyledons</taxon>
        <taxon>Gunneridae</taxon>
        <taxon>Pentapetalae</taxon>
        <taxon>rosids</taxon>
        <taxon>fabids</taxon>
        <taxon>Fabales</taxon>
        <taxon>Fabaceae</taxon>
        <taxon>Papilionoideae</taxon>
        <taxon>50 kb inversion clade</taxon>
        <taxon>NPAAA clade</taxon>
        <taxon>indigoferoid/millettioid clade</taxon>
        <taxon>Phaseoleae</taxon>
        <taxon>Canavalia</taxon>
    </lineage>
</organism>
<name>A0AAN9KTG4_CANGL</name>
<evidence type="ECO:0000313" key="1">
    <source>
        <dbReference type="EMBL" id="KAK7323590.1"/>
    </source>
</evidence>
<comment type="caution">
    <text evidence="1">The sequence shown here is derived from an EMBL/GenBank/DDBJ whole genome shotgun (WGS) entry which is preliminary data.</text>
</comment>
<gene>
    <name evidence="1" type="ORF">VNO77_27067</name>
</gene>
<reference evidence="1 2" key="1">
    <citation type="submission" date="2024-01" db="EMBL/GenBank/DDBJ databases">
        <title>The genomes of 5 underutilized Papilionoideae crops provide insights into root nodulation and disease resistanc.</title>
        <authorList>
            <person name="Jiang F."/>
        </authorList>
    </citation>
    <scope>NUCLEOTIDE SEQUENCE [LARGE SCALE GENOMIC DNA]</scope>
    <source>
        <strain evidence="1">LVBAO_FW01</strain>
        <tissue evidence="1">Leaves</tissue>
    </source>
</reference>
<dbReference type="EMBL" id="JAYMYQ010000006">
    <property type="protein sequence ID" value="KAK7323590.1"/>
    <property type="molecule type" value="Genomic_DNA"/>
</dbReference>
<sequence>MHSKVGNLRATRVILHLVQRVTSNKLRFGPRVVNHKHTKIGLGIGCMAMIMDSVGPDHSEKSGRSASGFAMLTLQFHHCRSVELLTSHEDDVSDKLAGFDKGYRDDRMQRKPPTAGVTAAAILSHKFWEHDLVQLGLINGKFSFICTEARPQQVDRHANVP</sequence>
<keyword evidence="2" id="KW-1185">Reference proteome</keyword>
<dbReference type="Proteomes" id="UP001367508">
    <property type="component" value="Unassembled WGS sequence"/>
</dbReference>
<dbReference type="AlphaFoldDB" id="A0AAN9KTG4"/>